<gene>
    <name evidence="1" type="ORF">R3P38DRAFT_3187502</name>
</gene>
<evidence type="ECO:0000313" key="1">
    <source>
        <dbReference type="EMBL" id="KAK7031783.1"/>
    </source>
</evidence>
<dbReference type="AlphaFoldDB" id="A0AAW0BZW6"/>
<protein>
    <submittedName>
        <fullName evidence="1">Uncharacterized protein</fullName>
    </submittedName>
</protein>
<organism evidence="1 2">
    <name type="scientific">Favolaschia claudopus</name>
    <dbReference type="NCBI Taxonomy" id="2862362"/>
    <lineage>
        <taxon>Eukaryota</taxon>
        <taxon>Fungi</taxon>
        <taxon>Dikarya</taxon>
        <taxon>Basidiomycota</taxon>
        <taxon>Agaricomycotina</taxon>
        <taxon>Agaricomycetes</taxon>
        <taxon>Agaricomycetidae</taxon>
        <taxon>Agaricales</taxon>
        <taxon>Marasmiineae</taxon>
        <taxon>Mycenaceae</taxon>
        <taxon>Favolaschia</taxon>
    </lineage>
</organism>
<sequence>MPPANAALDISSSGLCTRRPNPLLLPLPPPRRAAALFPQHDVSTSRERDSKIWPPAGWYRPQRVQQQIPRAPINFLAVAVAADAPRSGAIALTRPIDVPRAGLPLRIQNFPLRGIHHQHQVPKSKCDFEASGERRFHLVLRQKSFFPLRGRHHHQPNPNQNSIFPCPPSDACSTFPPRPAHFLTNPKCPENFLPAARALHRLQSLKSKFEISRSRERGLELYVVQIFFFPLRGAQLLKLFNSRVSI</sequence>
<dbReference type="EMBL" id="JAWWNJ010000024">
    <property type="protein sequence ID" value="KAK7031783.1"/>
    <property type="molecule type" value="Genomic_DNA"/>
</dbReference>
<proteinExistence type="predicted"/>
<evidence type="ECO:0000313" key="2">
    <source>
        <dbReference type="Proteomes" id="UP001362999"/>
    </source>
</evidence>
<dbReference type="Proteomes" id="UP001362999">
    <property type="component" value="Unassembled WGS sequence"/>
</dbReference>
<keyword evidence="2" id="KW-1185">Reference proteome</keyword>
<name>A0AAW0BZW6_9AGAR</name>
<accession>A0AAW0BZW6</accession>
<comment type="caution">
    <text evidence="1">The sequence shown here is derived from an EMBL/GenBank/DDBJ whole genome shotgun (WGS) entry which is preliminary data.</text>
</comment>
<reference evidence="1 2" key="1">
    <citation type="journal article" date="2024" name="J Genomics">
        <title>Draft genome sequencing and assembly of Favolaschia claudopus CIRM-BRFM 2984 isolated from oak limbs.</title>
        <authorList>
            <person name="Navarro D."/>
            <person name="Drula E."/>
            <person name="Chaduli D."/>
            <person name="Cazenave R."/>
            <person name="Ahrendt S."/>
            <person name="Wang J."/>
            <person name="Lipzen A."/>
            <person name="Daum C."/>
            <person name="Barry K."/>
            <person name="Grigoriev I.V."/>
            <person name="Favel A."/>
            <person name="Rosso M.N."/>
            <person name="Martin F."/>
        </authorList>
    </citation>
    <scope>NUCLEOTIDE SEQUENCE [LARGE SCALE GENOMIC DNA]</scope>
    <source>
        <strain evidence="1 2">CIRM-BRFM 2984</strain>
    </source>
</reference>